<evidence type="ECO:0000313" key="2">
    <source>
        <dbReference type="EMBL" id="KAH0961324.1"/>
    </source>
</evidence>
<name>A0A9P8SGP5_9HYPO</name>
<keyword evidence="3" id="KW-1185">Reference proteome</keyword>
<dbReference type="EMBL" id="JAIZPD010000008">
    <property type="protein sequence ID" value="KAH0961324.1"/>
    <property type="molecule type" value="Genomic_DNA"/>
</dbReference>
<feature type="domain" description="Amine oxidase" evidence="1">
    <location>
        <begin position="1"/>
        <end position="166"/>
    </location>
</feature>
<dbReference type="OrthoDB" id="7777654at2759"/>
<dbReference type="AlphaFoldDB" id="A0A9P8SGP5"/>
<protein>
    <submittedName>
        <fullName evidence="2">Flavin containing amine oxidoreductase domain-containing protein</fullName>
    </submittedName>
</protein>
<accession>A0A9P8SGP5</accession>
<dbReference type="SUPFAM" id="SSF51905">
    <property type="entry name" value="FAD/NAD(P)-binding domain"/>
    <property type="match status" value="1"/>
</dbReference>
<gene>
    <name evidence="2" type="ORF">HRG_07402</name>
</gene>
<dbReference type="GO" id="GO:0016491">
    <property type="term" value="F:oxidoreductase activity"/>
    <property type="evidence" value="ECO:0007669"/>
    <property type="project" value="InterPro"/>
</dbReference>
<evidence type="ECO:0000259" key="1">
    <source>
        <dbReference type="Pfam" id="PF01593"/>
    </source>
</evidence>
<dbReference type="InterPro" id="IPR036188">
    <property type="entry name" value="FAD/NAD-bd_sf"/>
</dbReference>
<sequence>MGRIVDGLVKIISKTVETTKRVTAIKAADNGTLKVVINGDEERTYNHVINTVPLGAMQVMDMTELDLDYRKKLAIRRLQYDPAGKIDMKWERLDSGSFQGGQSFSDLPIRRCVYPSYGLDTADAAGTMIASYTWGQDSARLGAYYTHDDARKRIIEITLRNLAAMHNVT</sequence>
<dbReference type="Gene3D" id="3.90.660.10">
    <property type="match status" value="1"/>
</dbReference>
<evidence type="ECO:0000313" key="3">
    <source>
        <dbReference type="Proteomes" id="UP000824596"/>
    </source>
</evidence>
<dbReference type="RefSeq" id="XP_044718837.1">
    <property type="nucleotide sequence ID" value="XM_044865873.1"/>
</dbReference>
<dbReference type="GeneID" id="68356531"/>
<dbReference type="InterPro" id="IPR002937">
    <property type="entry name" value="Amino_oxidase"/>
</dbReference>
<dbReference type="SUPFAM" id="SSF54373">
    <property type="entry name" value="FAD-linked reductases, C-terminal domain"/>
    <property type="match status" value="1"/>
</dbReference>
<organism evidence="2 3">
    <name type="scientific">Hirsutella rhossiliensis</name>
    <dbReference type="NCBI Taxonomy" id="111463"/>
    <lineage>
        <taxon>Eukaryota</taxon>
        <taxon>Fungi</taxon>
        <taxon>Dikarya</taxon>
        <taxon>Ascomycota</taxon>
        <taxon>Pezizomycotina</taxon>
        <taxon>Sordariomycetes</taxon>
        <taxon>Hypocreomycetidae</taxon>
        <taxon>Hypocreales</taxon>
        <taxon>Ophiocordycipitaceae</taxon>
        <taxon>Hirsutella</taxon>
    </lineage>
</organism>
<dbReference type="Proteomes" id="UP000824596">
    <property type="component" value="Unassembled WGS sequence"/>
</dbReference>
<reference evidence="2" key="1">
    <citation type="submission" date="2021-09" db="EMBL/GenBank/DDBJ databases">
        <title>A high-quality genome of the endoparasitic fungus Hirsutella rhossiliensis with a comparison of Hirsutella genomes reveals transposable elements contributing to genome size variation.</title>
        <authorList>
            <person name="Lin R."/>
            <person name="Jiao Y."/>
            <person name="Sun X."/>
            <person name="Ling J."/>
            <person name="Xie B."/>
            <person name="Cheng X."/>
        </authorList>
    </citation>
    <scope>NUCLEOTIDE SEQUENCE</scope>
    <source>
        <strain evidence="2">HR02</strain>
    </source>
</reference>
<proteinExistence type="predicted"/>
<dbReference type="Pfam" id="PF01593">
    <property type="entry name" value="Amino_oxidase"/>
    <property type="match status" value="1"/>
</dbReference>
<comment type="caution">
    <text evidence="2">The sequence shown here is derived from an EMBL/GenBank/DDBJ whole genome shotgun (WGS) entry which is preliminary data.</text>
</comment>